<evidence type="ECO:0000256" key="6">
    <source>
        <dbReference type="ARBA" id="ARBA00022777"/>
    </source>
</evidence>
<dbReference type="InterPro" id="IPR035965">
    <property type="entry name" value="PAS-like_dom_sf"/>
</dbReference>
<dbReference type="InParanoid" id="B4CVM1"/>
<feature type="domain" description="Response regulatory" evidence="11">
    <location>
        <begin position="771"/>
        <end position="887"/>
    </location>
</feature>
<dbReference type="InterPro" id="IPR003594">
    <property type="entry name" value="HATPase_dom"/>
</dbReference>
<accession>B4CVM1</accession>
<feature type="modified residue" description="4-aspartylphosphate" evidence="9">
    <location>
        <position position="60"/>
    </location>
</feature>
<evidence type="ECO:0000313" key="15">
    <source>
        <dbReference type="Proteomes" id="UP000005824"/>
    </source>
</evidence>
<dbReference type="Pfam" id="PF00072">
    <property type="entry name" value="Response_reg"/>
    <property type="match status" value="2"/>
</dbReference>
<keyword evidence="15" id="KW-1185">Reference proteome</keyword>
<keyword evidence="3 9" id="KW-0597">Phosphoprotein</keyword>
<dbReference type="CDD" id="cd00130">
    <property type="entry name" value="PAS"/>
    <property type="match status" value="3"/>
</dbReference>
<feature type="domain" description="PAS" evidence="12">
    <location>
        <begin position="392"/>
        <end position="456"/>
    </location>
</feature>
<dbReference type="EMBL" id="ABVL01000002">
    <property type="protein sequence ID" value="EDY21463.1"/>
    <property type="molecule type" value="Genomic_DNA"/>
</dbReference>
<evidence type="ECO:0000256" key="4">
    <source>
        <dbReference type="ARBA" id="ARBA00022679"/>
    </source>
</evidence>
<comment type="catalytic activity">
    <reaction evidence="1">
        <text>ATP + protein L-histidine = ADP + protein N-phospho-L-histidine.</text>
        <dbReference type="EC" id="2.7.13.3"/>
    </reaction>
</comment>
<feature type="domain" description="PAS" evidence="12">
    <location>
        <begin position="271"/>
        <end position="313"/>
    </location>
</feature>
<dbReference type="PROSITE" id="PS50112">
    <property type="entry name" value="PAS"/>
    <property type="match status" value="3"/>
</dbReference>
<evidence type="ECO:0000256" key="2">
    <source>
        <dbReference type="ARBA" id="ARBA00012438"/>
    </source>
</evidence>
<keyword evidence="7" id="KW-0067">ATP-binding</keyword>
<dbReference type="SUPFAM" id="SSF55874">
    <property type="entry name" value="ATPase domain of HSP90 chaperone/DNA topoisomerase II/histidine kinase"/>
    <property type="match status" value="1"/>
</dbReference>
<dbReference type="InterPro" id="IPR000700">
    <property type="entry name" value="PAS-assoc_C"/>
</dbReference>
<dbReference type="Gene3D" id="3.40.50.2300">
    <property type="match status" value="2"/>
</dbReference>
<dbReference type="Pfam" id="PF13426">
    <property type="entry name" value="PAS_9"/>
    <property type="match status" value="1"/>
</dbReference>
<dbReference type="Gene3D" id="1.10.287.130">
    <property type="match status" value="1"/>
</dbReference>
<feature type="domain" description="PAS" evidence="12">
    <location>
        <begin position="150"/>
        <end position="206"/>
    </location>
</feature>
<evidence type="ECO:0000313" key="14">
    <source>
        <dbReference type="EMBL" id="EDY21463.1"/>
    </source>
</evidence>
<dbReference type="Gene3D" id="3.30.565.10">
    <property type="entry name" value="Histidine kinase-like ATPase, C-terminal domain"/>
    <property type="match status" value="1"/>
</dbReference>
<keyword evidence="8" id="KW-0902">Two-component regulatory system</keyword>
<gene>
    <name evidence="14" type="ORF">CfE428DRAFT_0708</name>
</gene>
<dbReference type="PANTHER" id="PTHR43065:SF46">
    <property type="entry name" value="C4-DICARBOXYLATE TRANSPORT SENSOR PROTEIN DCTB"/>
    <property type="match status" value="1"/>
</dbReference>
<feature type="domain" description="Response regulatory" evidence="11">
    <location>
        <begin position="9"/>
        <end position="125"/>
    </location>
</feature>
<dbReference type="EC" id="2.7.13.3" evidence="2"/>
<dbReference type="InterPro" id="IPR001610">
    <property type="entry name" value="PAC"/>
</dbReference>
<dbReference type="eggNOG" id="COG4191">
    <property type="taxonomic scope" value="Bacteria"/>
</dbReference>
<protein>
    <recommendedName>
        <fullName evidence="2">histidine kinase</fullName>
        <ecNumber evidence="2">2.7.13.3</ecNumber>
    </recommendedName>
</protein>
<dbReference type="PROSITE" id="PS50110">
    <property type="entry name" value="RESPONSE_REGULATORY"/>
    <property type="match status" value="2"/>
</dbReference>
<reference evidence="14 15" key="1">
    <citation type="journal article" date="2011" name="J. Bacteriol.">
        <title>Genome sequence of Chthoniobacter flavus Ellin428, an aerobic heterotrophic soil bacterium.</title>
        <authorList>
            <person name="Kant R."/>
            <person name="van Passel M.W."/>
            <person name="Palva A."/>
            <person name="Lucas S."/>
            <person name="Lapidus A."/>
            <person name="Glavina Del Rio T."/>
            <person name="Dalin E."/>
            <person name="Tice H."/>
            <person name="Bruce D."/>
            <person name="Goodwin L."/>
            <person name="Pitluck S."/>
            <person name="Larimer F.W."/>
            <person name="Land M.L."/>
            <person name="Hauser L."/>
            <person name="Sangwan P."/>
            <person name="de Vos W.M."/>
            <person name="Janssen P.H."/>
            <person name="Smidt H."/>
        </authorList>
    </citation>
    <scope>NUCLEOTIDE SEQUENCE [LARGE SCALE GENOMIC DNA]</scope>
    <source>
        <strain evidence="14 15">Ellin428</strain>
    </source>
</reference>
<dbReference type="InterPro" id="IPR003661">
    <property type="entry name" value="HisK_dim/P_dom"/>
</dbReference>
<dbReference type="InterPro" id="IPR011006">
    <property type="entry name" value="CheY-like_superfamily"/>
</dbReference>
<dbReference type="SMART" id="SM00387">
    <property type="entry name" value="HATPase_c"/>
    <property type="match status" value="1"/>
</dbReference>
<name>B4CVM1_9BACT</name>
<dbReference type="AlphaFoldDB" id="B4CVM1"/>
<dbReference type="Pfam" id="PF08448">
    <property type="entry name" value="PAS_4"/>
    <property type="match status" value="1"/>
</dbReference>
<evidence type="ECO:0000259" key="10">
    <source>
        <dbReference type="PROSITE" id="PS50109"/>
    </source>
</evidence>
<dbReference type="InterPro" id="IPR036890">
    <property type="entry name" value="HATPase_C_sf"/>
</dbReference>
<sequence>MNRRAQPLYALLVEDSEDDALLLVEALSRGGFAPDWKRVVDEEGMRAALRSREWEIVFCDYNLPNFNAPSAIRVLRECGCDAPIIIVSGAVGEDVAVESLRQGANDYLPKNNLRRLVPAVERELRESEARRGQQLSEAKKHFAEEALRASEERYRVLFERNPVPMWVYDCTTWRFLQVNEAAIAHYGYSREEFMALSVLDLRPGEDAILLGESRSNHRNDDPLTRGTWRHRKKDGTIFFVEVVTQPIKYGTTKARIAQALDITERKVAEKELTRIKMAVDFSTDAIAILDDASISVYHNRAFEELLGYTPEELNAVEGGPRALFVHQQVVDEIFSSVAQSGSWAGDAYLASKSNKPIQLFVRVNAALDGAGRIITTSIVCTDLREQKRAQGKIEEQAALLDHAQDAIIVHDLAGRIKYWNKSARRVFGWTPAEVTGRRVQDILYSTPEPFDEAMVELLRTGSWTGDLKQQNRDDKEVLIEGRWTLVRDEFGDPKSVLSINTDITAKKKLESQFLRAQRMESIGTLAGGIAHDLNNVLGPIIMAVDLFRLKMTDPQDLELLETVSVSARRGADMVKQVLSFARGLEGQRTLVRPVQLLKEVQRIARDTFPKFISVDITTAEDTWSLLGDPTQLHQVLLNLCVNARDAMPQGGRLTLNACNQRIDDHFAAMHPEARPGPHVVLEVADSGTGMTPDVIEKIFEPFFTTKEVGKGTGLGLSTTLAIVRSHNGFVTVESHPGKGTKFRVHLPAELDDVEANHSEGGDVFPRGQGECILVIDDEASVRSITSQTLEAFGYRVVIAVDGAEGVAKYAQHMNEIAAVITDMMMPVMDGVATIRALSRLDPNIKIIAASGLATKGAEAEAAGAGVKLFLPKPYTASSLLVALRDLLRPGN</sequence>
<dbReference type="GO" id="GO:0000155">
    <property type="term" value="F:phosphorelay sensor kinase activity"/>
    <property type="evidence" value="ECO:0007669"/>
    <property type="project" value="InterPro"/>
</dbReference>
<dbReference type="SMART" id="SM00086">
    <property type="entry name" value="PAC"/>
    <property type="match status" value="2"/>
</dbReference>
<dbReference type="SUPFAM" id="SSF47384">
    <property type="entry name" value="Homodimeric domain of signal transducing histidine kinase"/>
    <property type="match status" value="1"/>
</dbReference>
<dbReference type="SUPFAM" id="SSF52172">
    <property type="entry name" value="CheY-like"/>
    <property type="match status" value="2"/>
</dbReference>
<dbReference type="InterPro" id="IPR036097">
    <property type="entry name" value="HisK_dim/P_sf"/>
</dbReference>
<dbReference type="SMART" id="SM00448">
    <property type="entry name" value="REC"/>
    <property type="match status" value="2"/>
</dbReference>
<keyword evidence="6 14" id="KW-0418">Kinase</keyword>
<dbReference type="PANTHER" id="PTHR43065">
    <property type="entry name" value="SENSOR HISTIDINE KINASE"/>
    <property type="match status" value="1"/>
</dbReference>
<organism evidence="14 15">
    <name type="scientific">Chthoniobacter flavus Ellin428</name>
    <dbReference type="NCBI Taxonomy" id="497964"/>
    <lineage>
        <taxon>Bacteria</taxon>
        <taxon>Pseudomonadati</taxon>
        <taxon>Verrucomicrobiota</taxon>
        <taxon>Spartobacteria</taxon>
        <taxon>Chthoniobacterales</taxon>
        <taxon>Chthoniobacteraceae</taxon>
        <taxon>Chthoniobacter</taxon>
    </lineage>
</organism>
<dbReference type="InterPro" id="IPR013656">
    <property type="entry name" value="PAS_4"/>
</dbReference>
<evidence type="ECO:0000256" key="7">
    <source>
        <dbReference type="ARBA" id="ARBA00022840"/>
    </source>
</evidence>
<keyword evidence="5" id="KW-0547">Nucleotide-binding</keyword>
<feature type="domain" description="PAC" evidence="13">
    <location>
        <begin position="463"/>
        <end position="515"/>
    </location>
</feature>
<dbReference type="eggNOG" id="COG5000">
    <property type="taxonomic scope" value="Bacteria"/>
</dbReference>
<feature type="domain" description="Histidine kinase" evidence="10">
    <location>
        <begin position="528"/>
        <end position="750"/>
    </location>
</feature>
<dbReference type="PRINTS" id="PR00344">
    <property type="entry name" value="BCTRLSENSOR"/>
</dbReference>
<evidence type="ECO:0000259" key="13">
    <source>
        <dbReference type="PROSITE" id="PS50113"/>
    </source>
</evidence>
<dbReference type="PROSITE" id="PS50109">
    <property type="entry name" value="HIS_KIN"/>
    <property type="match status" value="1"/>
</dbReference>
<evidence type="ECO:0000256" key="5">
    <source>
        <dbReference type="ARBA" id="ARBA00022741"/>
    </source>
</evidence>
<dbReference type="InterPro" id="IPR013767">
    <property type="entry name" value="PAS_fold"/>
</dbReference>
<dbReference type="GO" id="GO:0006355">
    <property type="term" value="P:regulation of DNA-templated transcription"/>
    <property type="evidence" value="ECO:0007669"/>
    <property type="project" value="InterPro"/>
</dbReference>
<dbReference type="CDD" id="cd00082">
    <property type="entry name" value="HisKA"/>
    <property type="match status" value="1"/>
</dbReference>
<dbReference type="InterPro" id="IPR000014">
    <property type="entry name" value="PAS"/>
</dbReference>
<dbReference type="GO" id="GO:0005524">
    <property type="term" value="F:ATP binding"/>
    <property type="evidence" value="ECO:0007669"/>
    <property type="project" value="UniProtKB-KW"/>
</dbReference>
<feature type="domain" description="PAC" evidence="13">
    <location>
        <begin position="224"/>
        <end position="274"/>
    </location>
</feature>
<comment type="caution">
    <text evidence="14">The sequence shown here is derived from an EMBL/GenBank/DDBJ whole genome shotgun (WGS) entry which is preliminary data.</text>
</comment>
<keyword evidence="4" id="KW-0808">Transferase</keyword>
<dbReference type="NCBIfam" id="TIGR00229">
    <property type="entry name" value="sensory_box"/>
    <property type="match status" value="3"/>
</dbReference>
<dbReference type="Pfam" id="PF02518">
    <property type="entry name" value="HATPase_c"/>
    <property type="match status" value="1"/>
</dbReference>
<dbReference type="InterPro" id="IPR005467">
    <property type="entry name" value="His_kinase_dom"/>
</dbReference>
<dbReference type="RefSeq" id="WP_006978035.1">
    <property type="nucleotide sequence ID" value="NZ_ABVL01000002.1"/>
</dbReference>
<dbReference type="CDD" id="cd00156">
    <property type="entry name" value="REC"/>
    <property type="match status" value="2"/>
</dbReference>
<dbReference type="Pfam" id="PF00989">
    <property type="entry name" value="PAS"/>
    <property type="match status" value="1"/>
</dbReference>
<evidence type="ECO:0000256" key="3">
    <source>
        <dbReference type="ARBA" id="ARBA00022553"/>
    </source>
</evidence>
<feature type="modified residue" description="4-aspartylphosphate" evidence="9">
    <location>
        <position position="822"/>
    </location>
</feature>
<dbReference type="Proteomes" id="UP000005824">
    <property type="component" value="Unassembled WGS sequence"/>
</dbReference>
<dbReference type="STRING" id="497964.CfE428DRAFT_0708"/>
<dbReference type="SMART" id="SM00388">
    <property type="entry name" value="HisKA"/>
    <property type="match status" value="1"/>
</dbReference>
<evidence type="ECO:0000256" key="9">
    <source>
        <dbReference type="PROSITE-ProRule" id="PRU00169"/>
    </source>
</evidence>
<dbReference type="InterPro" id="IPR001789">
    <property type="entry name" value="Sig_transdc_resp-reg_receiver"/>
</dbReference>
<evidence type="ECO:0000256" key="8">
    <source>
        <dbReference type="ARBA" id="ARBA00023012"/>
    </source>
</evidence>
<dbReference type="Gene3D" id="3.30.450.20">
    <property type="entry name" value="PAS domain"/>
    <property type="match status" value="3"/>
</dbReference>
<dbReference type="SMART" id="SM00091">
    <property type="entry name" value="PAS"/>
    <property type="match status" value="3"/>
</dbReference>
<evidence type="ECO:0000256" key="1">
    <source>
        <dbReference type="ARBA" id="ARBA00000085"/>
    </source>
</evidence>
<evidence type="ECO:0000259" key="11">
    <source>
        <dbReference type="PROSITE" id="PS50110"/>
    </source>
</evidence>
<dbReference type="SUPFAM" id="SSF55785">
    <property type="entry name" value="PYP-like sensor domain (PAS domain)"/>
    <property type="match status" value="3"/>
</dbReference>
<dbReference type="InterPro" id="IPR004358">
    <property type="entry name" value="Sig_transdc_His_kin-like_C"/>
</dbReference>
<evidence type="ECO:0000259" key="12">
    <source>
        <dbReference type="PROSITE" id="PS50112"/>
    </source>
</evidence>
<dbReference type="PROSITE" id="PS50113">
    <property type="entry name" value="PAC"/>
    <property type="match status" value="2"/>
</dbReference>
<proteinExistence type="predicted"/>